<protein>
    <submittedName>
        <fullName evidence="7">Ion transport protein</fullName>
    </submittedName>
</protein>
<dbReference type="InterPro" id="IPR005821">
    <property type="entry name" value="Ion_trans_dom"/>
</dbReference>
<sequence length="118" mass="13586">MDSSLSRRERLHIVIFEANTPAGRTFDKAVLVAILLSLLVTIIDSIEGIHRDYAMLFAWIEWGFTLMFAIEYMLRLYCSPRPLKYAFSFYGLVDLLAIVPGVLSIYYSDAQYLLIVRI</sequence>
<evidence type="ECO:0000259" key="6">
    <source>
        <dbReference type="Pfam" id="PF00520"/>
    </source>
</evidence>
<comment type="caution">
    <text evidence="7">The sequence shown here is derived from an EMBL/GenBank/DDBJ whole genome shotgun (WGS) entry which is preliminary data.</text>
</comment>
<accession>F3FUR1</accession>
<organism evidence="7 8">
    <name type="scientific">Pseudomonas syringae pv. japonica str. M301072</name>
    <dbReference type="NCBI Taxonomy" id="629262"/>
    <lineage>
        <taxon>Bacteria</taxon>
        <taxon>Pseudomonadati</taxon>
        <taxon>Pseudomonadota</taxon>
        <taxon>Gammaproteobacteria</taxon>
        <taxon>Pseudomonadales</taxon>
        <taxon>Pseudomonadaceae</taxon>
        <taxon>Pseudomonas</taxon>
        <taxon>Pseudomonas syringae</taxon>
    </lineage>
</organism>
<dbReference type="HOGENOM" id="CLU_2078086_0_0_6"/>
<dbReference type="SUPFAM" id="SSF81324">
    <property type="entry name" value="Voltage-gated potassium channels"/>
    <property type="match status" value="1"/>
</dbReference>
<dbReference type="Gene3D" id="1.20.120.350">
    <property type="entry name" value="Voltage-gated potassium channels. Chain C"/>
    <property type="match status" value="1"/>
</dbReference>
<dbReference type="AlphaFoldDB" id="F3FUR1"/>
<keyword evidence="4 5" id="KW-0472">Membrane</keyword>
<evidence type="ECO:0000256" key="5">
    <source>
        <dbReference type="SAM" id="Phobius"/>
    </source>
</evidence>
<feature type="non-terminal residue" evidence="7">
    <location>
        <position position="118"/>
    </location>
</feature>
<dbReference type="GO" id="GO:0016020">
    <property type="term" value="C:membrane"/>
    <property type="evidence" value="ECO:0007669"/>
    <property type="project" value="UniProtKB-SubCell"/>
</dbReference>
<reference evidence="7 8" key="1">
    <citation type="journal article" date="2011" name="PLoS Pathog.">
        <title>Dynamic evolution of pathogenicity revealed by sequencing and comparative genomics of 19 Pseudomonas syringae isolates.</title>
        <authorList>
            <person name="Baltrus D.A."/>
            <person name="Nishimura M.T."/>
            <person name="Romanchuk A."/>
            <person name="Chang J.H."/>
            <person name="Mukhtar M.S."/>
            <person name="Cherkis K."/>
            <person name="Roach J."/>
            <person name="Grant S.R."/>
            <person name="Jones C.D."/>
            <person name="Dangl J.L."/>
        </authorList>
    </citation>
    <scope>NUCLEOTIDE SEQUENCE [LARGE SCALE GENOMIC DNA]</scope>
    <source>
        <strain evidence="8">M301072PT</strain>
    </source>
</reference>
<dbReference type="InterPro" id="IPR027359">
    <property type="entry name" value="Volt_channel_dom_sf"/>
</dbReference>
<feature type="transmembrane region" description="Helical" evidence="5">
    <location>
        <begin position="86"/>
        <end position="107"/>
    </location>
</feature>
<dbReference type="EMBL" id="AEAH01002073">
    <property type="protein sequence ID" value="EGH33953.1"/>
    <property type="molecule type" value="Genomic_DNA"/>
</dbReference>
<keyword evidence="2 5" id="KW-0812">Transmembrane</keyword>
<name>F3FUR1_PSESX</name>
<keyword evidence="3 5" id="KW-1133">Transmembrane helix</keyword>
<comment type="subcellular location">
    <subcellularLocation>
        <location evidence="1">Membrane</location>
        <topology evidence="1">Multi-pass membrane protein</topology>
    </subcellularLocation>
</comment>
<feature type="domain" description="Ion transport" evidence="6">
    <location>
        <begin position="24"/>
        <end position="108"/>
    </location>
</feature>
<evidence type="ECO:0000256" key="1">
    <source>
        <dbReference type="ARBA" id="ARBA00004141"/>
    </source>
</evidence>
<dbReference type="Proteomes" id="UP000004471">
    <property type="component" value="Unassembled WGS sequence"/>
</dbReference>
<dbReference type="GO" id="GO:0005216">
    <property type="term" value="F:monoatomic ion channel activity"/>
    <property type="evidence" value="ECO:0007669"/>
    <property type="project" value="InterPro"/>
</dbReference>
<dbReference type="PRINTS" id="PR00169">
    <property type="entry name" value="KCHANNEL"/>
</dbReference>
<evidence type="ECO:0000313" key="7">
    <source>
        <dbReference type="EMBL" id="EGH33953.1"/>
    </source>
</evidence>
<evidence type="ECO:0000256" key="3">
    <source>
        <dbReference type="ARBA" id="ARBA00022989"/>
    </source>
</evidence>
<evidence type="ECO:0000313" key="8">
    <source>
        <dbReference type="Proteomes" id="UP000004471"/>
    </source>
</evidence>
<feature type="transmembrane region" description="Helical" evidence="5">
    <location>
        <begin position="53"/>
        <end position="74"/>
    </location>
</feature>
<evidence type="ECO:0000256" key="2">
    <source>
        <dbReference type="ARBA" id="ARBA00022692"/>
    </source>
</evidence>
<dbReference type="Pfam" id="PF00520">
    <property type="entry name" value="Ion_trans"/>
    <property type="match status" value="1"/>
</dbReference>
<gene>
    <name evidence="7" type="ORF">PSYJA_35549</name>
</gene>
<feature type="transmembrane region" description="Helical" evidence="5">
    <location>
        <begin position="29"/>
        <end position="47"/>
    </location>
</feature>
<evidence type="ECO:0000256" key="4">
    <source>
        <dbReference type="ARBA" id="ARBA00023136"/>
    </source>
</evidence>
<proteinExistence type="predicted"/>